<comment type="subcellular location">
    <subcellularLocation>
        <location evidence="1">Bacterial flagellum basal body</location>
    </subcellularLocation>
    <subcellularLocation>
        <location evidence="2">Secreted</location>
    </subcellularLocation>
</comment>
<dbReference type="Pfam" id="PF06429">
    <property type="entry name" value="Flg_bbr_C"/>
    <property type="match status" value="1"/>
</dbReference>
<evidence type="ECO:0000256" key="4">
    <source>
        <dbReference type="ARBA" id="ARBA00016244"/>
    </source>
</evidence>
<reference evidence="10 11" key="1">
    <citation type="journal article" date="2013" name="Antonie Van Leeuwenhoek">
        <title>Paracoccus zhejiangensis sp. nov., isolated from activated sludge in wastewater-treatment system.</title>
        <authorList>
            <person name="Wu Z.G."/>
            <person name="Zhang D.F."/>
            <person name="Liu Y.L."/>
            <person name="Wang F."/>
            <person name="Jiang X."/>
            <person name="Li C."/>
            <person name="Li S.P."/>
            <person name="Hong Q."/>
            <person name="Li W.J."/>
        </authorList>
    </citation>
    <scope>NUCLEOTIDE SEQUENCE [LARGE SCALE GENOMIC DNA]</scope>
    <source>
        <strain evidence="10 11">J6</strain>
    </source>
</reference>
<evidence type="ECO:0000256" key="2">
    <source>
        <dbReference type="ARBA" id="ARBA00004613"/>
    </source>
</evidence>
<evidence type="ECO:0000259" key="8">
    <source>
        <dbReference type="Pfam" id="PF06429"/>
    </source>
</evidence>
<evidence type="ECO:0000313" key="10">
    <source>
        <dbReference type="EMBL" id="AUH64632.1"/>
    </source>
</evidence>
<dbReference type="GO" id="GO:0009424">
    <property type="term" value="C:bacterial-type flagellum hook"/>
    <property type="evidence" value="ECO:0007669"/>
    <property type="project" value="InterPro"/>
</dbReference>
<feature type="domain" description="Flagellar basal body rod protein N-terminal" evidence="7">
    <location>
        <begin position="8"/>
        <end position="36"/>
    </location>
</feature>
<proteinExistence type="inferred from homology"/>
<evidence type="ECO:0000313" key="11">
    <source>
        <dbReference type="Proteomes" id="UP000234530"/>
    </source>
</evidence>
<evidence type="ECO:0000256" key="5">
    <source>
        <dbReference type="ARBA" id="ARBA00022525"/>
    </source>
</evidence>
<accession>A0A2H5EZB7</accession>
<keyword evidence="6" id="KW-0975">Bacterial flagellum</keyword>
<evidence type="ECO:0000256" key="1">
    <source>
        <dbReference type="ARBA" id="ARBA00004117"/>
    </source>
</evidence>
<evidence type="ECO:0000256" key="3">
    <source>
        <dbReference type="ARBA" id="ARBA00009677"/>
    </source>
</evidence>
<keyword evidence="10" id="KW-0966">Cell projection</keyword>
<evidence type="ECO:0000256" key="6">
    <source>
        <dbReference type="ARBA" id="ARBA00023143"/>
    </source>
</evidence>
<feature type="domain" description="Flagellar basal-body/hook protein C-terminal" evidence="8">
    <location>
        <begin position="446"/>
        <end position="484"/>
    </location>
</feature>
<dbReference type="InterPro" id="IPR053927">
    <property type="entry name" value="FlgK_helical"/>
</dbReference>
<protein>
    <recommendedName>
        <fullName evidence="4">Flagellar hook-associated protein 1</fullName>
    </recommendedName>
</protein>
<dbReference type="GO" id="GO:0044780">
    <property type="term" value="P:bacterial-type flagellum assembly"/>
    <property type="evidence" value="ECO:0007669"/>
    <property type="project" value="InterPro"/>
</dbReference>
<dbReference type="InterPro" id="IPR002371">
    <property type="entry name" value="FlgK"/>
</dbReference>
<dbReference type="NCBIfam" id="TIGR02492">
    <property type="entry name" value="flgK_ends"/>
    <property type="match status" value="1"/>
</dbReference>
<dbReference type="GO" id="GO:0005198">
    <property type="term" value="F:structural molecule activity"/>
    <property type="evidence" value="ECO:0007669"/>
    <property type="project" value="InterPro"/>
</dbReference>
<keyword evidence="5" id="KW-0964">Secreted</keyword>
<dbReference type="OrthoDB" id="7181295at2"/>
<gene>
    <name evidence="10" type="ORF">CX676_11035</name>
</gene>
<dbReference type="PANTHER" id="PTHR30033">
    <property type="entry name" value="FLAGELLAR HOOK-ASSOCIATED PROTEIN 1"/>
    <property type="match status" value="1"/>
</dbReference>
<dbReference type="KEGG" id="pzh:CX676_11035"/>
<dbReference type="SUPFAM" id="SSF64518">
    <property type="entry name" value="Phase 1 flagellin"/>
    <property type="match status" value="1"/>
</dbReference>
<dbReference type="GO" id="GO:0009425">
    <property type="term" value="C:bacterial-type flagellum basal body"/>
    <property type="evidence" value="ECO:0007669"/>
    <property type="project" value="UniProtKB-SubCell"/>
</dbReference>
<dbReference type="GO" id="GO:0005576">
    <property type="term" value="C:extracellular region"/>
    <property type="evidence" value="ECO:0007669"/>
    <property type="project" value="UniProtKB-SubCell"/>
</dbReference>
<dbReference type="PANTHER" id="PTHR30033:SF2">
    <property type="entry name" value="FLAGELLAR HOOK PROTEIN"/>
    <property type="match status" value="1"/>
</dbReference>
<sequence>MSIARALSNALSGLAATARGTETIAANVANVMTPGYARREVALSTQVLDAGSGGVRIDGVRRMVNDALLSETRIALAARSEGDTLAAFFNQVEDAVGLPGDAGAISTALTQFESALIAASVRPDEDLRLANVVETAASLADRLNAASSTVQDARTQADISIGRQVMTLQTALEQVADLNRQIASFSSGGQDISALHDERQAVVDRIAEIVPMRSIPRDFDRIALFTAEGAVLLDGLEPARLSFAPVGVLTPGMQVGSGGVSGLIFNGDELSGETLRLFTGGSLGAAFAIRDSHAPQVQMELDALAHDLYRRFSDPAVDPSLASGQPGLFTDDGLAAAPPPALGLAGTIKINLAVLPDSGGALWRLRSGLQAGVPGPVGDGDLIVRLAQALNSVQAVAAPGPFTGRHDASGLAADLEARVASRRLSAEAEATRQGVRAANLSERLMAEGVDTDGEMQRLLQYEQAYAANARVIQAIDDMMNAILKV</sequence>
<dbReference type="Proteomes" id="UP000234530">
    <property type="component" value="Chromosome"/>
</dbReference>
<keyword evidence="11" id="KW-1185">Reference proteome</keyword>
<dbReference type="Pfam" id="PF22638">
    <property type="entry name" value="FlgK_D1"/>
    <property type="match status" value="1"/>
</dbReference>
<name>A0A2H5EZB7_9RHOB</name>
<dbReference type="InterPro" id="IPR010930">
    <property type="entry name" value="Flg_bb/hook_C_dom"/>
</dbReference>
<keyword evidence="10" id="KW-0282">Flagellum</keyword>
<comment type="similarity">
    <text evidence="3">Belongs to the flagella basal body rod proteins family.</text>
</comment>
<organism evidence="10 11">
    <name type="scientific">Paracoccus zhejiangensis</name>
    <dbReference type="NCBI Taxonomy" id="1077935"/>
    <lineage>
        <taxon>Bacteria</taxon>
        <taxon>Pseudomonadati</taxon>
        <taxon>Pseudomonadota</taxon>
        <taxon>Alphaproteobacteria</taxon>
        <taxon>Rhodobacterales</taxon>
        <taxon>Paracoccaceae</taxon>
        <taxon>Paracoccus</taxon>
    </lineage>
</organism>
<dbReference type="EMBL" id="CP025430">
    <property type="protein sequence ID" value="AUH64632.1"/>
    <property type="molecule type" value="Genomic_DNA"/>
</dbReference>
<keyword evidence="10" id="KW-0969">Cilium</keyword>
<dbReference type="AlphaFoldDB" id="A0A2H5EZB7"/>
<feature type="domain" description="Flagellar hook-associated protein FlgK helical" evidence="9">
    <location>
        <begin position="90"/>
        <end position="312"/>
    </location>
</feature>
<evidence type="ECO:0000259" key="9">
    <source>
        <dbReference type="Pfam" id="PF22638"/>
    </source>
</evidence>
<evidence type="ECO:0000259" key="7">
    <source>
        <dbReference type="Pfam" id="PF00460"/>
    </source>
</evidence>
<dbReference type="InterPro" id="IPR001444">
    <property type="entry name" value="Flag_bb_rod_N"/>
</dbReference>
<dbReference type="Pfam" id="PF00460">
    <property type="entry name" value="Flg_bb_rod"/>
    <property type="match status" value="1"/>
</dbReference>
<dbReference type="RefSeq" id="WP_101752661.1">
    <property type="nucleotide sequence ID" value="NZ_CP025430.1"/>
</dbReference>